<name>A0A078AV22_STYLE</name>
<accession>A0A078AV22</accession>
<organism evidence="1 2">
    <name type="scientific">Stylonychia lemnae</name>
    <name type="common">Ciliate</name>
    <dbReference type="NCBI Taxonomy" id="5949"/>
    <lineage>
        <taxon>Eukaryota</taxon>
        <taxon>Sar</taxon>
        <taxon>Alveolata</taxon>
        <taxon>Ciliophora</taxon>
        <taxon>Intramacronucleata</taxon>
        <taxon>Spirotrichea</taxon>
        <taxon>Stichotrichia</taxon>
        <taxon>Sporadotrichida</taxon>
        <taxon>Oxytrichidae</taxon>
        <taxon>Stylonychinae</taxon>
        <taxon>Stylonychia</taxon>
    </lineage>
</organism>
<protein>
    <submittedName>
        <fullName evidence="1">Uncharacterized protein</fullName>
    </submittedName>
</protein>
<reference evidence="1 2" key="1">
    <citation type="submission" date="2014-06" db="EMBL/GenBank/DDBJ databases">
        <authorList>
            <person name="Swart Estienne"/>
        </authorList>
    </citation>
    <scope>NUCLEOTIDE SEQUENCE [LARGE SCALE GENOMIC DNA]</scope>
    <source>
        <strain evidence="1 2">130c</strain>
    </source>
</reference>
<gene>
    <name evidence="1" type="primary">Contig4760.g5087</name>
    <name evidence="1" type="ORF">STYLEM_14938</name>
</gene>
<evidence type="ECO:0000313" key="1">
    <source>
        <dbReference type="EMBL" id="CDW85851.1"/>
    </source>
</evidence>
<dbReference type="EMBL" id="CCKQ01014101">
    <property type="protein sequence ID" value="CDW85851.1"/>
    <property type="molecule type" value="Genomic_DNA"/>
</dbReference>
<dbReference type="Proteomes" id="UP000039865">
    <property type="component" value="Unassembled WGS sequence"/>
</dbReference>
<dbReference type="InParanoid" id="A0A078AV22"/>
<keyword evidence="2" id="KW-1185">Reference proteome</keyword>
<evidence type="ECO:0000313" key="2">
    <source>
        <dbReference type="Proteomes" id="UP000039865"/>
    </source>
</evidence>
<sequence length="201" mass="23378">MRNSSKSKFFQIMDQQRWNSNISQSHQFDQAQRQEAIEQIQVMTNPTSLFGTPFKQEAIIVKNKRLYSSQTSRTARTKLGSLNKDLQMLSTGESTRINTLGQLENVNSRDFDSIKCDVSSSLQVLNNKCLNQDIKKSNTEGKSQNFYQKQQMLYGVNTLESTRKSLKERAMIEFQKLELQKNAEQVMKKKKRNFIFRESQS</sequence>
<proteinExistence type="predicted"/>
<dbReference type="AlphaFoldDB" id="A0A078AV22"/>